<protein>
    <submittedName>
        <fullName evidence="1">Uncharacterized protein</fullName>
    </submittedName>
</protein>
<dbReference type="EMBL" id="PYAS01000001">
    <property type="protein sequence ID" value="PSL33965.1"/>
    <property type="molecule type" value="Genomic_DNA"/>
</dbReference>
<keyword evidence="2" id="KW-1185">Reference proteome</keyword>
<organism evidence="1 2">
    <name type="scientific">Dyadobacter jiangsuensis</name>
    <dbReference type="NCBI Taxonomy" id="1591085"/>
    <lineage>
        <taxon>Bacteria</taxon>
        <taxon>Pseudomonadati</taxon>
        <taxon>Bacteroidota</taxon>
        <taxon>Cytophagia</taxon>
        <taxon>Cytophagales</taxon>
        <taxon>Spirosomataceae</taxon>
        <taxon>Dyadobacter</taxon>
    </lineage>
</organism>
<name>A0A2P8GJ24_9BACT</name>
<dbReference type="Proteomes" id="UP000241964">
    <property type="component" value="Unassembled WGS sequence"/>
</dbReference>
<dbReference type="AlphaFoldDB" id="A0A2P8GJ24"/>
<evidence type="ECO:0000313" key="2">
    <source>
        <dbReference type="Proteomes" id="UP000241964"/>
    </source>
</evidence>
<sequence>MIPIIYSNLTMDKSSMAARPTVSTFVQTMGRNVQKGAKTDGFMDKVAFNPFPATEKYPFPSSL</sequence>
<accession>A0A2P8GJ24</accession>
<evidence type="ECO:0000313" key="1">
    <source>
        <dbReference type="EMBL" id="PSL33965.1"/>
    </source>
</evidence>
<reference evidence="1 2" key="1">
    <citation type="submission" date="2018-03" db="EMBL/GenBank/DDBJ databases">
        <title>Genomic Encyclopedia of Archaeal and Bacterial Type Strains, Phase II (KMG-II): from individual species to whole genera.</title>
        <authorList>
            <person name="Goeker M."/>
        </authorList>
    </citation>
    <scope>NUCLEOTIDE SEQUENCE [LARGE SCALE GENOMIC DNA]</scope>
    <source>
        <strain evidence="1 2">DSM 29057</strain>
    </source>
</reference>
<proteinExistence type="predicted"/>
<comment type="caution">
    <text evidence="1">The sequence shown here is derived from an EMBL/GenBank/DDBJ whole genome shotgun (WGS) entry which is preliminary data.</text>
</comment>
<gene>
    <name evidence="1" type="ORF">CLV60_101334</name>
</gene>